<accession>A0ABW5EEV4</accession>
<sequence length="105" mass="12616">MPKLYQYLEITLFFYSNEHEPIHVHAKHEGRESKAEIHFFHGKIKEIIIKDKGRGLDTKKRKEFEEFVNVYAEEIVEKWVAYFVRKQPIAPKVITQRVKNVRNFG</sequence>
<gene>
    <name evidence="1" type="ORF">ACFSKX_05810</name>
</gene>
<keyword evidence="2" id="KW-1185">Reference proteome</keyword>
<dbReference type="EMBL" id="JBHUJD010000005">
    <property type="protein sequence ID" value="MFD2309929.1"/>
    <property type="molecule type" value="Genomic_DNA"/>
</dbReference>
<name>A0ABW5EEV4_9GAMM</name>
<dbReference type="Pfam" id="PF13711">
    <property type="entry name" value="DUF4160"/>
    <property type="match status" value="1"/>
</dbReference>
<dbReference type="InterPro" id="IPR025427">
    <property type="entry name" value="DUF4160"/>
</dbReference>
<evidence type="ECO:0000313" key="1">
    <source>
        <dbReference type="EMBL" id="MFD2309929.1"/>
    </source>
</evidence>
<evidence type="ECO:0000313" key="2">
    <source>
        <dbReference type="Proteomes" id="UP001597425"/>
    </source>
</evidence>
<proteinExistence type="predicted"/>
<comment type="caution">
    <text evidence="1">The sequence shown here is derived from an EMBL/GenBank/DDBJ whole genome shotgun (WGS) entry which is preliminary data.</text>
</comment>
<dbReference type="RefSeq" id="WP_265720341.1">
    <property type="nucleotide sequence ID" value="NZ_JAPIVK010000003.1"/>
</dbReference>
<organism evidence="1 2">
    <name type="scientific">Microbulbifer halophilus</name>
    <dbReference type="NCBI Taxonomy" id="453963"/>
    <lineage>
        <taxon>Bacteria</taxon>
        <taxon>Pseudomonadati</taxon>
        <taxon>Pseudomonadota</taxon>
        <taxon>Gammaproteobacteria</taxon>
        <taxon>Cellvibrionales</taxon>
        <taxon>Microbulbiferaceae</taxon>
        <taxon>Microbulbifer</taxon>
    </lineage>
</organism>
<reference evidence="2" key="1">
    <citation type="journal article" date="2019" name="Int. J. Syst. Evol. Microbiol.">
        <title>The Global Catalogue of Microorganisms (GCM) 10K type strain sequencing project: providing services to taxonomists for standard genome sequencing and annotation.</title>
        <authorList>
            <consortium name="The Broad Institute Genomics Platform"/>
            <consortium name="The Broad Institute Genome Sequencing Center for Infectious Disease"/>
            <person name="Wu L."/>
            <person name="Ma J."/>
        </authorList>
    </citation>
    <scope>NUCLEOTIDE SEQUENCE [LARGE SCALE GENOMIC DNA]</scope>
    <source>
        <strain evidence="2">KCTC 12848</strain>
    </source>
</reference>
<protein>
    <submittedName>
        <fullName evidence="1">DUF4160 domain-containing protein</fullName>
    </submittedName>
</protein>
<dbReference type="Proteomes" id="UP001597425">
    <property type="component" value="Unassembled WGS sequence"/>
</dbReference>